<evidence type="ECO:0000313" key="1">
    <source>
        <dbReference type="EMBL" id="OGM20922.1"/>
    </source>
</evidence>
<comment type="caution">
    <text evidence="1">The sequence shown here is derived from an EMBL/GenBank/DDBJ whole genome shotgun (WGS) entry which is preliminary data.</text>
</comment>
<organism evidence="1 2">
    <name type="scientific">Candidatus Woesebacteria bacterium RIFCSPHIGHO2_01_FULL_38_9</name>
    <dbReference type="NCBI Taxonomy" id="1802492"/>
    <lineage>
        <taxon>Bacteria</taxon>
        <taxon>Candidatus Woeseibacteriota</taxon>
    </lineage>
</organism>
<proteinExistence type="predicted"/>
<sequence length="94" mass="10856">MNKKDPFVTKSMLDQAVDAILEGISRLVEDTKKELRGEIRDVKVELGDFKSEVRTELRYVKDEIRGLTVELSDAPSKKEFNELKRRVDKYNPAS</sequence>
<evidence type="ECO:0000313" key="2">
    <source>
        <dbReference type="Proteomes" id="UP000178419"/>
    </source>
</evidence>
<dbReference type="EMBL" id="MGGE01000031">
    <property type="protein sequence ID" value="OGM20922.1"/>
    <property type="molecule type" value="Genomic_DNA"/>
</dbReference>
<dbReference type="Proteomes" id="UP000178419">
    <property type="component" value="Unassembled WGS sequence"/>
</dbReference>
<protein>
    <submittedName>
        <fullName evidence="1">Uncharacterized protein</fullName>
    </submittedName>
</protein>
<reference evidence="1 2" key="1">
    <citation type="journal article" date="2016" name="Nat. Commun.">
        <title>Thousands of microbial genomes shed light on interconnected biogeochemical processes in an aquifer system.</title>
        <authorList>
            <person name="Anantharaman K."/>
            <person name="Brown C.T."/>
            <person name="Hug L.A."/>
            <person name="Sharon I."/>
            <person name="Castelle C.J."/>
            <person name="Probst A.J."/>
            <person name="Thomas B.C."/>
            <person name="Singh A."/>
            <person name="Wilkins M.J."/>
            <person name="Karaoz U."/>
            <person name="Brodie E.L."/>
            <person name="Williams K.H."/>
            <person name="Hubbard S.S."/>
            <person name="Banfield J.F."/>
        </authorList>
    </citation>
    <scope>NUCLEOTIDE SEQUENCE [LARGE SCALE GENOMIC DNA]</scope>
</reference>
<dbReference type="AlphaFoldDB" id="A0A1F7Y0V2"/>
<dbReference type="Gene3D" id="1.20.58.130">
    <property type="match status" value="1"/>
</dbReference>
<name>A0A1F7Y0V2_9BACT</name>
<gene>
    <name evidence="1" type="ORF">A2714_00330</name>
</gene>
<accession>A0A1F7Y0V2</accession>